<name>A0A1T4X0U4_9MICO</name>
<evidence type="ECO:0000313" key="6">
    <source>
        <dbReference type="EMBL" id="KJC63700.1"/>
    </source>
</evidence>
<accession>A0A1T4X0U4</accession>
<reference evidence="6 8" key="1">
    <citation type="journal article" date="2001" name="Int. J. Syst. Evol. Microbiol.">
        <title>Agreia bicolorata gen. nov., sp. nov., to accommodate actinobacteria isolated from narrow reed grass infected by the nematode Heteroanguina graminophila.</title>
        <authorList>
            <person name="Evtushenko L.I."/>
            <person name="Dorofeeva L.V."/>
            <person name="Dobrovolskaya T.G."/>
            <person name="Streshinskaya G.M."/>
            <person name="Subbotin S.A."/>
            <person name="Tiedje J.M."/>
        </authorList>
    </citation>
    <scope>NUCLEOTIDE SEQUENCE [LARGE SCALE GENOMIC DNA]</scope>
    <source>
        <strain evidence="6 8">VKM Ac-1804</strain>
    </source>
</reference>
<reference evidence="9" key="4">
    <citation type="submission" date="2017-02" db="EMBL/GenBank/DDBJ databases">
        <authorList>
            <person name="Varghese N."/>
            <person name="Submissions S."/>
        </authorList>
    </citation>
    <scope>NUCLEOTIDE SEQUENCE [LARGE SCALE GENOMIC DNA]</scope>
    <source>
        <strain evidence="9">VKM Ac-2052</strain>
    </source>
</reference>
<evidence type="ECO:0000256" key="2">
    <source>
        <dbReference type="ARBA" id="ARBA00022692"/>
    </source>
</evidence>
<dbReference type="Pfam" id="PF13564">
    <property type="entry name" value="DoxX_2"/>
    <property type="match status" value="1"/>
</dbReference>
<dbReference type="EMBL" id="JYFC01000006">
    <property type="protein sequence ID" value="KJC63700.1"/>
    <property type="molecule type" value="Genomic_DNA"/>
</dbReference>
<feature type="transmembrane region" description="Helical" evidence="5">
    <location>
        <begin position="95"/>
        <end position="114"/>
    </location>
</feature>
<evidence type="ECO:0000256" key="4">
    <source>
        <dbReference type="ARBA" id="ARBA00023136"/>
    </source>
</evidence>
<evidence type="ECO:0000256" key="5">
    <source>
        <dbReference type="SAM" id="Phobius"/>
    </source>
</evidence>
<evidence type="ECO:0000313" key="7">
    <source>
        <dbReference type="EMBL" id="SKA82491.1"/>
    </source>
</evidence>
<dbReference type="InterPro" id="IPR032808">
    <property type="entry name" value="DoxX"/>
</dbReference>
<dbReference type="Proteomes" id="UP000189735">
    <property type="component" value="Unassembled WGS sequence"/>
</dbReference>
<reference evidence="7" key="3">
    <citation type="submission" date="2017-02" db="EMBL/GenBank/DDBJ databases">
        <authorList>
            <person name="Peterson S.W."/>
        </authorList>
    </citation>
    <scope>NUCLEOTIDE SEQUENCE [LARGE SCALE GENOMIC DNA]</scope>
    <source>
        <strain evidence="7">VKM Ac-2052</strain>
    </source>
</reference>
<keyword evidence="2 5" id="KW-0812">Transmembrane</keyword>
<dbReference type="EMBL" id="FUYG01000001">
    <property type="protein sequence ID" value="SKA82491.1"/>
    <property type="molecule type" value="Genomic_DNA"/>
</dbReference>
<evidence type="ECO:0000313" key="9">
    <source>
        <dbReference type="Proteomes" id="UP000189735"/>
    </source>
</evidence>
<proteinExistence type="predicted"/>
<keyword evidence="8" id="KW-1185">Reference proteome</keyword>
<gene>
    <name evidence="7" type="ORF">SAMN06295879_0483</name>
    <name evidence="6" type="ORF">TZ00_14510</name>
</gene>
<dbReference type="RefSeq" id="WP_044442689.1">
    <property type="nucleotide sequence ID" value="NZ_FUYG01000001.1"/>
</dbReference>
<dbReference type="AlphaFoldDB" id="A0A1T4X0U4"/>
<feature type="transmembrane region" description="Helical" evidence="5">
    <location>
        <begin position="44"/>
        <end position="64"/>
    </location>
</feature>
<protein>
    <submittedName>
        <fullName evidence="7">DoxX-like family protein</fullName>
    </submittedName>
    <submittedName>
        <fullName evidence="6">Membrane protein</fullName>
    </submittedName>
</protein>
<feature type="transmembrane region" description="Helical" evidence="5">
    <location>
        <begin position="69"/>
        <end position="89"/>
    </location>
</feature>
<comment type="subcellular location">
    <subcellularLocation>
        <location evidence="1">Membrane</location>
        <topology evidence="1">Multi-pass membrane protein</topology>
    </subcellularLocation>
</comment>
<organism evidence="7 9">
    <name type="scientific">Agreia bicolorata</name>
    <dbReference type="NCBI Taxonomy" id="110935"/>
    <lineage>
        <taxon>Bacteria</taxon>
        <taxon>Bacillati</taxon>
        <taxon>Actinomycetota</taxon>
        <taxon>Actinomycetes</taxon>
        <taxon>Micrococcales</taxon>
        <taxon>Microbacteriaceae</taxon>
        <taxon>Agreia</taxon>
    </lineage>
</organism>
<reference evidence="6" key="2">
    <citation type="submission" date="2015-02" db="EMBL/GenBank/DDBJ databases">
        <authorList>
            <person name="Vasilyev I.Y."/>
            <person name="Siniagina M.N."/>
            <person name="Malanin S.Y."/>
            <person name="Boulygina E.A."/>
            <person name="Grygoryeva T.V."/>
            <person name="Yarullina D.R."/>
            <person name="Ilinskaya O.N."/>
        </authorList>
    </citation>
    <scope>NUCLEOTIDE SEQUENCE</scope>
    <source>
        <strain evidence="6">VKM Ac-1804</strain>
    </source>
</reference>
<evidence type="ECO:0000256" key="3">
    <source>
        <dbReference type="ARBA" id="ARBA00022989"/>
    </source>
</evidence>
<evidence type="ECO:0000313" key="8">
    <source>
        <dbReference type="Proteomes" id="UP000032503"/>
    </source>
</evidence>
<evidence type="ECO:0000256" key="1">
    <source>
        <dbReference type="ARBA" id="ARBA00004141"/>
    </source>
</evidence>
<keyword evidence="3 5" id="KW-1133">Transmembrane helix</keyword>
<dbReference type="GO" id="GO:0016020">
    <property type="term" value="C:membrane"/>
    <property type="evidence" value="ECO:0007669"/>
    <property type="project" value="UniProtKB-SubCell"/>
</dbReference>
<sequence length="116" mass="12031">MFVASIIVSALLAIAVGGSGYNKLIKNETILKGMDVVRVPRDRVWMLGVLEVAAALGLVVGIFWWPIGVAAAIGVIVYFVGAVIAHLRVSDTKGVGAPAVLLLVGVAALVLRLLSV</sequence>
<dbReference type="Proteomes" id="UP000032503">
    <property type="component" value="Unassembled WGS sequence"/>
</dbReference>
<keyword evidence="4 5" id="KW-0472">Membrane</keyword>